<dbReference type="RefSeq" id="WP_100986023.1">
    <property type="nucleotide sequence ID" value="NZ_CP025096.1"/>
</dbReference>
<protein>
    <recommendedName>
        <fullName evidence="2">T6SS Phospholipase effector Tle1-like catalytic domain-containing protein</fullName>
    </recommendedName>
</protein>
<gene>
    <name evidence="3" type="ORF">CWM47_01445</name>
</gene>
<dbReference type="InterPro" id="IPR029058">
    <property type="entry name" value="AB_hydrolase_fold"/>
</dbReference>
<feature type="domain" description="T6SS Phospholipase effector Tle1-like catalytic" evidence="2">
    <location>
        <begin position="3"/>
        <end position="310"/>
    </location>
</feature>
<evidence type="ECO:0000256" key="1">
    <source>
        <dbReference type="SAM" id="MobiDB-lite"/>
    </source>
</evidence>
<keyword evidence="4" id="KW-1185">Reference proteome</keyword>
<proteinExistence type="predicted"/>
<dbReference type="KEGG" id="spir:CWM47_01445"/>
<accession>A0A2K8YSN6</accession>
<dbReference type="OrthoDB" id="4378831at2"/>
<dbReference type="InterPro" id="IPR018712">
    <property type="entry name" value="Tle1-like_cat"/>
</dbReference>
<organism evidence="3 4">
    <name type="scientific">Spirosoma pollinicola</name>
    <dbReference type="NCBI Taxonomy" id="2057025"/>
    <lineage>
        <taxon>Bacteria</taxon>
        <taxon>Pseudomonadati</taxon>
        <taxon>Bacteroidota</taxon>
        <taxon>Cytophagia</taxon>
        <taxon>Cytophagales</taxon>
        <taxon>Cytophagaceae</taxon>
        <taxon>Spirosoma</taxon>
    </lineage>
</organism>
<dbReference type="PANTHER" id="PTHR33840">
    <property type="match status" value="1"/>
</dbReference>
<reference evidence="3 4" key="1">
    <citation type="submission" date="2017-11" db="EMBL/GenBank/DDBJ databases">
        <title>Taxonomic description and genome sequences of Spirosoma HA7 sp. nov., isolated from pollen microhabitat of Corylus avellana.</title>
        <authorList>
            <person name="Ambika Manirajan B."/>
            <person name="Suarez C."/>
            <person name="Ratering S."/>
            <person name="Geissler-Plaum R."/>
            <person name="Cardinale M."/>
            <person name="Sylvia S."/>
        </authorList>
    </citation>
    <scope>NUCLEOTIDE SEQUENCE [LARGE SCALE GENOMIC DNA]</scope>
    <source>
        <strain evidence="3 4">HA7</strain>
    </source>
</reference>
<feature type="region of interest" description="Disordered" evidence="1">
    <location>
        <begin position="125"/>
        <end position="157"/>
    </location>
</feature>
<dbReference type="PANTHER" id="PTHR33840:SF1">
    <property type="entry name" value="TLE1 PHOSPHOLIPASE DOMAIN-CONTAINING PROTEIN"/>
    <property type="match status" value="1"/>
</dbReference>
<evidence type="ECO:0000313" key="4">
    <source>
        <dbReference type="Proteomes" id="UP000232883"/>
    </source>
</evidence>
<dbReference type="AlphaFoldDB" id="A0A2K8YSN6"/>
<dbReference type="Pfam" id="PF09994">
    <property type="entry name" value="T6SS_Tle1-like_cat"/>
    <property type="match status" value="1"/>
</dbReference>
<dbReference type="Proteomes" id="UP000232883">
    <property type="component" value="Chromosome"/>
</dbReference>
<sequence length="400" mass="44841">MSKNIIVCADGTWNDPEQLDRGSLVPTNVVKIARALALAKAEGQEDIFYDLGVGTGKGLDRFMGGLTGNGLLHNIFECYHFIAERYQPGDKIFLFGFSRGAYTVRSLAGLIGQFGIDKALTNKALAQPKPTDPAQADKPAITTEDNRPQETSTTQANQSIDHLAQLRLAYKRLKAEQSDHVVSDYKSKHDCYEPHIEMIGVWDTVGSLGIPLLIPEWLLGKTVSERLSKWLLGNYRFLNVGLNSKVKAAYHALSIDENRRAFLPTLWDETSLQSHQCVKQVWFTGIHSNVGGGYADSGLSDNALLWMVEQAKQHGLKFSDSYLTRYTQADTFYGEIRDERTRWIKRVLFQKGIRNLEEICTKVGIVPVIAESAIERQKSVICKKPYKVSLPQKHHVEKGF</sequence>
<evidence type="ECO:0000313" key="3">
    <source>
        <dbReference type="EMBL" id="AUD00598.1"/>
    </source>
</evidence>
<evidence type="ECO:0000259" key="2">
    <source>
        <dbReference type="Pfam" id="PF09994"/>
    </source>
</evidence>
<dbReference type="SUPFAM" id="SSF53474">
    <property type="entry name" value="alpha/beta-Hydrolases"/>
    <property type="match status" value="1"/>
</dbReference>
<name>A0A2K8YSN6_9BACT</name>
<dbReference type="EMBL" id="CP025096">
    <property type="protein sequence ID" value="AUD00598.1"/>
    <property type="molecule type" value="Genomic_DNA"/>
</dbReference>